<name>A0A6G7IXU2_9ANNE</name>
<evidence type="ECO:0000256" key="3">
    <source>
        <dbReference type="ARBA" id="ARBA00016612"/>
    </source>
</evidence>
<keyword evidence="11" id="KW-0496">Mitochondrion</keyword>
<geneLocation type="mitochondrion" evidence="11"/>
<dbReference type="InterPro" id="IPR039428">
    <property type="entry name" value="NUOK/Mnh_C1-like"/>
</dbReference>
<evidence type="ECO:0000256" key="1">
    <source>
        <dbReference type="ARBA" id="ARBA00004141"/>
    </source>
</evidence>
<reference evidence="11" key="1">
    <citation type="journal article" date="2019" name="Mitochondrial DNA Part B Resour">
        <title>First report of the complete mitochondrial genome and phylogenetic analysis of Aphrodita australis (Aphroditidae, Annelida).</title>
        <authorList>
            <person name="Wang Z."/>
            <person name="Li X."/>
            <person name="Xu Z."/>
            <person name="Liu H."/>
            <person name="Wang Y."/>
            <person name="Zheng F."/>
        </authorList>
    </citation>
    <scope>NUCLEOTIDE SEQUENCE</scope>
</reference>
<dbReference type="Gene3D" id="1.10.287.3510">
    <property type="match status" value="1"/>
</dbReference>
<keyword evidence="6 10" id="KW-1133">Transmembrane helix</keyword>
<evidence type="ECO:0000256" key="5">
    <source>
        <dbReference type="ARBA" id="ARBA00022967"/>
    </source>
</evidence>
<keyword evidence="8 10" id="KW-0472">Membrane</keyword>
<sequence length="98" mass="10934">MAHFSFFLMPFATISSLICLVIQRQHLLMALLALETMILTLTITTMMIYLTSNPMEPFMMMILLTFGACEASLGLACLISMTRSYGNDLINSLSINKC</sequence>
<evidence type="ECO:0000256" key="6">
    <source>
        <dbReference type="ARBA" id="ARBA00022989"/>
    </source>
</evidence>
<evidence type="ECO:0000256" key="7">
    <source>
        <dbReference type="ARBA" id="ARBA00023027"/>
    </source>
</evidence>
<dbReference type="EMBL" id="MN334532">
    <property type="protein sequence ID" value="QII43120.1"/>
    <property type="molecule type" value="Genomic_DNA"/>
</dbReference>
<comment type="similarity">
    <text evidence="2">Belongs to the complex I subunit 4L family.</text>
</comment>
<evidence type="ECO:0000256" key="9">
    <source>
        <dbReference type="ARBA" id="ARBA00031586"/>
    </source>
</evidence>
<keyword evidence="7" id="KW-0520">NAD</keyword>
<dbReference type="GO" id="GO:0016020">
    <property type="term" value="C:membrane"/>
    <property type="evidence" value="ECO:0007669"/>
    <property type="project" value="UniProtKB-SubCell"/>
</dbReference>
<comment type="subcellular location">
    <subcellularLocation>
        <location evidence="1">Membrane</location>
        <topology evidence="1">Multi-pass membrane protein</topology>
    </subcellularLocation>
</comment>
<keyword evidence="4 10" id="KW-0812">Transmembrane</keyword>
<gene>
    <name evidence="11" type="primary">nad4l</name>
</gene>
<accession>A0A6G7IXU2</accession>
<dbReference type="Pfam" id="PF00420">
    <property type="entry name" value="Oxidored_q2"/>
    <property type="match status" value="1"/>
</dbReference>
<evidence type="ECO:0000313" key="11">
    <source>
        <dbReference type="EMBL" id="QII43120.1"/>
    </source>
</evidence>
<reference evidence="11" key="2">
    <citation type="submission" date="2019-08" db="EMBL/GenBank/DDBJ databases">
        <authorList>
            <person name="Wang Z.Z."/>
            <person name="Zheng F.F."/>
        </authorList>
    </citation>
    <scope>NUCLEOTIDE SEQUENCE</scope>
</reference>
<evidence type="ECO:0000256" key="8">
    <source>
        <dbReference type="ARBA" id="ARBA00023136"/>
    </source>
</evidence>
<keyword evidence="5" id="KW-1278">Translocase</keyword>
<evidence type="ECO:0000256" key="2">
    <source>
        <dbReference type="ARBA" id="ARBA00010519"/>
    </source>
</evidence>
<evidence type="ECO:0000256" key="4">
    <source>
        <dbReference type="ARBA" id="ARBA00022692"/>
    </source>
</evidence>
<feature type="transmembrane region" description="Helical" evidence="10">
    <location>
        <begin position="29"/>
        <end position="52"/>
    </location>
</feature>
<feature type="transmembrane region" description="Helical" evidence="10">
    <location>
        <begin position="58"/>
        <end position="79"/>
    </location>
</feature>
<organism evidence="11">
    <name type="scientific">Aphrodita australis</name>
    <dbReference type="NCBI Taxonomy" id="2715517"/>
    <lineage>
        <taxon>Eukaryota</taxon>
        <taxon>Metazoa</taxon>
        <taxon>Spiralia</taxon>
        <taxon>Lophotrochozoa</taxon>
        <taxon>Annelida</taxon>
        <taxon>Polychaeta</taxon>
        <taxon>Errantia</taxon>
        <taxon>Phyllodocida</taxon>
        <taxon>Aphroditidae</taxon>
        <taxon>Aphrodita</taxon>
    </lineage>
</organism>
<proteinExistence type="inferred from homology"/>
<dbReference type="AlphaFoldDB" id="A0A6G7IXU2"/>
<protein>
    <recommendedName>
        <fullName evidence="3">NADH-ubiquinone oxidoreductase chain 4L</fullName>
    </recommendedName>
    <alternativeName>
        <fullName evidence="9">NADH dehydrogenase subunit 4L</fullName>
    </alternativeName>
</protein>
<feature type="transmembrane region" description="Helical" evidence="10">
    <location>
        <begin position="6"/>
        <end position="22"/>
    </location>
</feature>
<evidence type="ECO:0000256" key="10">
    <source>
        <dbReference type="SAM" id="Phobius"/>
    </source>
</evidence>